<dbReference type="Pfam" id="PF07782">
    <property type="entry name" value="DC_STAMP"/>
    <property type="match status" value="1"/>
</dbReference>
<dbReference type="GeneID" id="106464862"/>
<organism evidence="8 9">
    <name type="scientific">Limulus polyphemus</name>
    <name type="common">Atlantic horseshoe crab</name>
    <dbReference type="NCBI Taxonomy" id="6850"/>
    <lineage>
        <taxon>Eukaryota</taxon>
        <taxon>Metazoa</taxon>
        <taxon>Ecdysozoa</taxon>
        <taxon>Arthropoda</taxon>
        <taxon>Chelicerata</taxon>
        <taxon>Merostomata</taxon>
        <taxon>Xiphosura</taxon>
        <taxon>Limulidae</taxon>
        <taxon>Limulus</taxon>
    </lineage>
</organism>
<evidence type="ECO:0000256" key="1">
    <source>
        <dbReference type="ARBA" id="ARBA00004141"/>
    </source>
</evidence>
<protein>
    <submittedName>
        <fullName evidence="9">DC-STAMP domain-containing protein 2-like</fullName>
    </submittedName>
</protein>
<feature type="transmembrane region" description="Helical" evidence="6">
    <location>
        <begin position="67"/>
        <end position="97"/>
    </location>
</feature>
<accession>A0ABM1SXK4</accession>
<dbReference type="InterPro" id="IPR012858">
    <property type="entry name" value="DC_STAMP-like"/>
</dbReference>
<evidence type="ECO:0000256" key="5">
    <source>
        <dbReference type="SAM" id="MobiDB-lite"/>
    </source>
</evidence>
<evidence type="ECO:0000256" key="2">
    <source>
        <dbReference type="ARBA" id="ARBA00022692"/>
    </source>
</evidence>
<sequence length="584" mass="66763">MVRQSFVNQRHYGYPRLGNSKPQIQLFTPDTFANTMIKSLLGFIAGVIIVFLIQDFLVFQLDISPPIATPICIVMGFFLSLGLAFHIHVRCVLFLMLPELFSKQGRNAVIAYIYLLLLSGPMKNAILNIDVLTESIACGQERISNETRSLLQDITSPLSGVVKVIRSVIQALVDFSSQMRKAFVAIKDLFDEIIGALKRIAVWLNELVNSCNEKMGGPYRKCKKAFDDAVTSCQDILPWILEFLCFIVTIVSWVCEIAKIIKVLCLIPKAISKRLSSNLLKRWAGRKYYFTTKEMLYWIRDLKCMTFRALLYRWRFRKSESFDNYYLSWLIIDLNIKRSMDGKETIFPLTNSEAKRYIKPLSVRLLPHEKRNLASAVFGLIGHGIQIIVYITIDYTMWKLLEMVRHHGAVKTLSEVPAHVKMHVDGSGVLADMYRNLLSSFDPLMEVAPEVDTTVCLPKANHPNFAQYSRIGTLFGLCILLAVFQAYGLRFRHSIAESYYPEMKQKRAVWLYNHILRSRAGLVKYLRRQVRKKDSSEEASRKGSASESDYEYQYGKRSSKGASDRSSNVSEADKKELVSDSSPR</sequence>
<dbReference type="Proteomes" id="UP000694941">
    <property type="component" value="Unplaced"/>
</dbReference>
<dbReference type="InterPro" id="IPR051856">
    <property type="entry name" value="CSR-E3_Ligase_Protein"/>
</dbReference>
<feature type="non-terminal residue" evidence="9">
    <location>
        <position position="584"/>
    </location>
</feature>
<dbReference type="PANTHER" id="PTHR21041:SF9">
    <property type="entry name" value="DENDRITIC CELL-SPECIFIC TRANSMEMBRANE PROTEIN-LIKE DOMAIN-CONTAINING PROTEIN"/>
    <property type="match status" value="1"/>
</dbReference>
<reference evidence="9" key="1">
    <citation type="submission" date="2025-08" db="UniProtKB">
        <authorList>
            <consortium name="RefSeq"/>
        </authorList>
    </citation>
    <scope>IDENTIFICATION</scope>
    <source>
        <tissue evidence="9">Muscle</tissue>
    </source>
</reference>
<feature type="transmembrane region" description="Helical" evidence="6">
    <location>
        <begin position="109"/>
        <end position="127"/>
    </location>
</feature>
<gene>
    <name evidence="9" type="primary">LOC106464862</name>
</gene>
<evidence type="ECO:0000313" key="8">
    <source>
        <dbReference type="Proteomes" id="UP000694941"/>
    </source>
</evidence>
<keyword evidence="3 6" id="KW-1133">Transmembrane helix</keyword>
<proteinExistence type="predicted"/>
<name>A0ABM1SXK4_LIMPO</name>
<evidence type="ECO:0000256" key="4">
    <source>
        <dbReference type="ARBA" id="ARBA00023136"/>
    </source>
</evidence>
<comment type="subcellular location">
    <subcellularLocation>
        <location evidence="1">Membrane</location>
        <topology evidence="1">Multi-pass membrane protein</topology>
    </subcellularLocation>
</comment>
<evidence type="ECO:0000256" key="6">
    <source>
        <dbReference type="SAM" id="Phobius"/>
    </source>
</evidence>
<feature type="region of interest" description="Disordered" evidence="5">
    <location>
        <begin position="532"/>
        <end position="584"/>
    </location>
</feature>
<dbReference type="PANTHER" id="PTHR21041">
    <property type="entry name" value="DENDRITIC CELL-SPECIFIC TRANSMEMBRANE PROTEIN"/>
    <property type="match status" value="1"/>
</dbReference>
<feature type="compositionally biased region" description="Polar residues" evidence="5">
    <location>
        <begin position="560"/>
        <end position="570"/>
    </location>
</feature>
<keyword evidence="4 6" id="KW-0472">Membrane</keyword>
<feature type="compositionally biased region" description="Basic and acidic residues" evidence="5">
    <location>
        <begin position="532"/>
        <end position="541"/>
    </location>
</feature>
<feature type="domain" description="Dendritic cell-specific transmembrane protein-like" evidence="7">
    <location>
        <begin position="322"/>
        <end position="512"/>
    </location>
</feature>
<feature type="compositionally biased region" description="Basic and acidic residues" evidence="5">
    <location>
        <begin position="571"/>
        <end position="584"/>
    </location>
</feature>
<feature type="transmembrane region" description="Helical" evidence="6">
    <location>
        <begin position="373"/>
        <end position="393"/>
    </location>
</feature>
<keyword evidence="2 6" id="KW-0812">Transmembrane</keyword>
<evidence type="ECO:0000259" key="7">
    <source>
        <dbReference type="Pfam" id="PF07782"/>
    </source>
</evidence>
<evidence type="ECO:0000313" key="9">
    <source>
        <dbReference type="RefSeq" id="XP_022248360.1"/>
    </source>
</evidence>
<dbReference type="Pfam" id="PF26039">
    <property type="entry name" value="Dcst2"/>
    <property type="match status" value="1"/>
</dbReference>
<dbReference type="RefSeq" id="XP_022248360.1">
    <property type="nucleotide sequence ID" value="XM_022392652.1"/>
</dbReference>
<feature type="transmembrane region" description="Helical" evidence="6">
    <location>
        <begin position="236"/>
        <end position="255"/>
    </location>
</feature>
<evidence type="ECO:0000256" key="3">
    <source>
        <dbReference type="ARBA" id="ARBA00022989"/>
    </source>
</evidence>
<keyword evidence="8" id="KW-1185">Reference proteome</keyword>
<feature type="transmembrane region" description="Helical" evidence="6">
    <location>
        <begin position="471"/>
        <end position="489"/>
    </location>
</feature>
<feature type="transmembrane region" description="Helical" evidence="6">
    <location>
        <begin position="40"/>
        <end position="61"/>
    </location>
</feature>